<proteinExistence type="inferred from homology"/>
<evidence type="ECO:0000259" key="8">
    <source>
        <dbReference type="Pfam" id="PF00892"/>
    </source>
</evidence>
<sequence length="325" mass="34081">MRSGTATGLWFALLSAASFGVSGPFAKSLLEIGWSPGAAVGIRIGGAALVLLVPVVVALRGRWGTLRRNALTLIIYGATAIALCQFFYFSAVQRMSVGVSLLLEYLAPVLIVGWLWLRSRRAPSRLTICGSITAMLGLLLVLDLTGDQRLDPIGVLYGLGAAVCLAVFFVMSAKADDDLPPLIMAGGGMLVGAFTILVLGLIGVMPFAFEFRDVTLAGWQTSWLVPVLMLVLIATVLAYVTGIFAARGLGSKVASFVGLTEVMFAVLASWLILGELPSVIQLLGGALIVGGVILVRIDELRQAAGSRDPLDQANVVEPVPTTPGS</sequence>
<dbReference type="Pfam" id="PF00892">
    <property type="entry name" value="EamA"/>
    <property type="match status" value="2"/>
</dbReference>
<dbReference type="RefSeq" id="WP_277358984.1">
    <property type="nucleotide sequence ID" value="NZ_BAAAON010000001.1"/>
</dbReference>
<organism evidence="9 10">
    <name type="scientific">Arthrobacter parietis</name>
    <dbReference type="NCBI Taxonomy" id="271434"/>
    <lineage>
        <taxon>Bacteria</taxon>
        <taxon>Bacillati</taxon>
        <taxon>Actinomycetota</taxon>
        <taxon>Actinomycetes</taxon>
        <taxon>Micrococcales</taxon>
        <taxon>Micrococcaceae</taxon>
        <taxon>Arthrobacter</taxon>
    </lineage>
</organism>
<dbReference type="PANTHER" id="PTHR32322">
    <property type="entry name" value="INNER MEMBRANE TRANSPORTER"/>
    <property type="match status" value="1"/>
</dbReference>
<evidence type="ECO:0000256" key="1">
    <source>
        <dbReference type="ARBA" id="ARBA00004651"/>
    </source>
</evidence>
<dbReference type="PANTHER" id="PTHR32322:SF18">
    <property type="entry name" value="S-ADENOSYLMETHIONINE_S-ADENOSYLHOMOCYSTEINE TRANSPORTER"/>
    <property type="match status" value="1"/>
</dbReference>
<keyword evidence="10" id="KW-1185">Reference proteome</keyword>
<feature type="domain" description="EamA" evidence="8">
    <location>
        <begin position="153"/>
        <end position="295"/>
    </location>
</feature>
<feature type="domain" description="EamA" evidence="8">
    <location>
        <begin position="7"/>
        <end position="142"/>
    </location>
</feature>
<dbReference type="Proteomes" id="UP001500974">
    <property type="component" value="Unassembled WGS sequence"/>
</dbReference>
<reference evidence="9 10" key="1">
    <citation type="journal article" date="2019" name="Int. J. Syst. Evol. Microbiol.">
        <title>The Global Catalogue of Microorganisms (GCM) 10K type strain sequencing project: providing services to taxonomists for standard genome sequencing and annotation.</title>
        <authorList>
            <consortium name="The Broad Institute Genomics Platform"/>
            <consortium name="The Broad Institute Genome Sequencing Center for Infectious Disease"/>
            <person name="Wu L."/>
            <person name="Ma J."/>
        </authorList>
    </citation>
    <scope>NUCLEOTIDE SEQUENCE [LARGE SCALE GENOMIC DNA]</scope>
    <source>
        <strain evidence="9 10">JCM 14917</strain>
    </source>
</reference>
<evidence type="ECO:0000256" key="3">
    <source>
        <dbReference type="ARBA" id="ARBA00022475"/>
    </source>
</evidence>
<keyword evidence="4 7" id="KW-0812">Transmembrane</keyword>
<gene>
    <name evidence="9" type="ORF">GCM10009784_10800</name>
</gene>
<dbReference type="EMBL" id="BAAAON010000001">
    <property type="protein sequence ID" value="GAA2174056.1"/>
    <property type="molecule type" value="Genomic_DNA"/>
</dbReference>
<feature type="transmembrane region" description="Helical" evidence="7">
    <location>
        <begin position="71"/>
        <end position="91"/>
    </location>
</feature>
<keyword evidence="5 7" id="KW-1133">Transmembrane helix</keyword>
<dbReference type="InterPro" id="IPR050638">
    <property type="entry name" value="AA-Vitamin_Transporters"/>
</dbReference>
<feature type="transmembrane region" description="Helical" evidence="7">
    <location>
        <begin position="183"/>
        <end position="209"/>
    </location>
</feature>
<evidence type="ECO:0000313" key="10">
    <source>
        <dbReference type="Proteomes" id="UP001500974"/>
    </source>
</evidence>
<name>A0ABN3ART7_9MICC</name>
<feature type="transmembrane region" description="Helical" evidence="7">
    <location>
        <begin position="38"/>
        <end position="59"/>
    </location>
</feature>
<evidence type="ECO:0000256" key="6">
    <source>
        <dbReference type="ARBA" id="ARBA00023136"/>
    </source>
</evidence>
<feature type="transmembrane region" description="Helical" evidence="7">
    <location>
        <begin position="154"/>
        <end position="171"/>
    </location>
</feature>
<keyword evidence="6 7" id="KW-0472">Membrane</keyword>
<feature type="transmembrane region" description="Helical" evidence="7">
    <location>
        <begin position="97"/>
        <end position="117"/>
    </location>
</feature>
<evidence type="ECO:0000256" key="4">
    <source>
        <dbReference type="ARBA" id="ARBA00022692"/>
    </source>
</evidence>
<feature type="transmembrane region" description="Helical" evidence="7">
    <location>
        <begin position="124"/>
        <end position="142"/>
    </location>
</feature>
<comment type="subcellular location">
    <subcellularLocation>
        <location evidence="1">Cell membrane</location>
        <topology evidence="1">Multi-pass membrane protein</topology>
    </subcellularLocation>
</comment>
<feature type="transmembrane region" description="Helical" evidence="7">
    <location>
        <begin position="221"/>
        <end position="246"/>
    </location>
</feature>
<dbReference type="InterPro" id="IPR000620">
    <property type="entry name" value="EamA_dom"/>
</dbReference>
<protein>
    <submittedName>
        <fullName evidence="9">EamA family transporter</fullName>
    </submittedName>
</protein>
<accession>A0ABN3ART7</accession>
<dbReference type="InterPro" id="IPR037185">
    <property type="entry name" value="EmrE-like"/>
</dbReference>
<comment type="caution">
    <text evidence="9">The sequence shown here is derived from an EMBL/GenBank/DDBJ whole genome shotgun (WGS) entry which is preliminary data.</text>
</comment>
<evidence type="ECO:0000256" key="7">
    <source>
        <dbReference type="SAM" id="Phobius"/>
    </source>
</evidence>
<evidence type="ECO:0000313" key="9">
    <source>
        <dbReference type="EMBL" id="GAA2174056.1"/>
    </source>
</evidence>
<evidence type="ECO:0000256" key="2">
    <source>
        <dbReference type="ARBA" id="ARBA00007362"/>
    </source>
</evidence>
<comment type="similarity">
    <text evidence="2">Belongs to the EamA transporter family.</text>
</comment>
<keyword evidence="3" id="KW-1003">Cell membrane</keyword>
<evidence type="ECO:0000256" key="5">
    <source>
        <dbReference type="ARBA" id="ARBA00022989"/>
    </source>
</evidence>
<feature type="transmembrane region" description="Helical" evidence="7">
    <location>
        <begin position="279"/>
        <end position="297"/>
    </location>
</feature>
<feature type="transmembrane region" description="Helical" evidence="7">
    <location>
        <begin position="253"/>
        <end position="273"/>
    </location>
</feature>
<dbReference type="SUPFAM" id="SSF103481">
    <property type="entry name" value="Multidrug resistance efflux transporter EmrE"/>
    <property type="match status" value="2"/>
</dbReference>